<dbReference type="Pfam" id="PF05258">
    <property type="entry name" value="DciA"/>
    <property type="match status" value="1"/>
</dbReference>
<protein>
    <recommendedName>
        <fullName evidence="3">DUF721 domain-containing protein</fullName>
    </recommendedName>
</protein>
<dbReference type="RefSeq" id="WP_108307619.1">
    <property type="nucleotide sequence ID" value="NZ_CP020921.1"/>
</dbReference>
<dbReference type="EMBL" id="CP020921">
    <property type="protein sequence ID" value="AWB09394.1"/>
    <property type="molecule type" value="Genomic_DNA"/>
</dbReference>
<sequence>MDKIGLLILNQIPKNLKQCFIIEKNWHEIVGLKLSKISKPIKLSQKTLTISTTHPTISREISLYSDTIIDRIKKKLDIDIKNLKFKTLSFETNKQDKIKKINNLFNIEINYPNCFIEIKDENIRKKIMNIYKIIKTKENKSNKGDE</sequence>
<dbReference type="KEGG" id="taci:TDSAC_0004"/>
<name>A0A2R4VY54_THEAF</name>
<evidence type="ECO:0000313" key="1">
    <source>
        <dbReference type="EMBL" id="AWB09394.1"/>
    </source>
</evidence>
<dbReference type="OrthoDB" id="9842767at2"/>
<keyword evidence="2" id="KW-1185">Reference proteome</keyword>
<proteinExistence type="predicted"/>
<evidence type="ECO:0000313" key="2">
    <source>
        <dbReference type="Proteomes" id="UP000244792"/>
    </source>
</evidence>
<organism evidence="1 2">
    <name type="scientific">Thermodesulfobium acidiphilum</name>
    <dbReference type="NCBI Taxonomy" id="1794699"/>
    <lineage>
        <taxon>Bacteria</taxon>
        <taxon>Pseudomonadati</taxon>
        <taxon>Thermodesulfobiota</taxon>
        <taxon>Thermodesulfobiia</taxon>
        <taxon>Thermodesulfobiales</taxon>
        <taxon>Thermodesulfobiaceae</taxon>
        <taxon>Thermodesulfobium</taxon>
    </lineage>
</organism>
<dbReference type="Proteomes" id="UP000244792">
    <property type="component" value="Chromosome"/>
</dbReference>
<gene>
    <name evidence="1" type="ORF">TDSAC_0004</name>
</gene>
<dbReference type="AlphaFoldDB" id="A0A2R4VY54"/>
<dbReference type="InterPro" id="IPR007922">
    <property type="entry name" value="DciA-like"/>
</dbReference>
<evidence type="ECO:0008006" key="3">
    <source>
        <dbReference type="Google" id="ProtNLM"/>
    </source>
</evidence>
<accession>A0A2R4VY54</accession>
<reference evidence="1 2" key="1">
    <citation type="submission" date="2017-04" db="EMBL/GenBank/DDBJ databases">
        <title>Genomic insights into metabolism of Thermodesulfobium acidiphilum.</title>
        <authorList>
            <person name="Toshchakov S.V."/>
            <person name="Frolov E.N."/>
            <person name="Kublanov I.V."/>
            <person name="Samarov N.I."/>
            <person name="Novikov A."/>
            <person name="Lebedinsky A.V."/>
            <person name="Bonch-Osmolovskaya E.A."/>
            <person name="Chernyh N.A."/>
        </authorList>
    </citation>
    <scope>NUCLEOTIDE SEQUENCE [LARGE SCALE GENOMIC DNA]</scope>
    <source>
        <strain evidence="1 2">3127-1</strain>
    </source>
</reference>